<evidence type="ECO:0000313" key="1">
    <source>
        <dbReference type="EMBL" id="KAJ1184694.1"/>
    </source>
</evidence>
<dbReference type="Proteomes" id="UP001066276">
    <property type="component" value="Chromosome 3_1"/>
</dbReference>
<dbReference type="AlphaFoldDB" id="A0AAV7U8N4"/>
<comment type="caution">
    <text evidence="1">The sequence shown here is derived from an EMBL/GenBank/DDBJ whole genome shotgun (WGS) entry which is preliminary data.</text>
</comment>
<protein>
    <submittedName>
        <fullName evidence="1">Uncharacterized protein</fullName>
    </submittedName>
</protein>
<name>A0AAV7U8N4_PLEWA</name>
<accession>A0AAV7U8N4</accession>
<sequence>MYTRQRLKNFVEHSHLERTCDLQAVHPPLVAVPVTLQGSAAGAKWLHLVLRADVLGRNFSISVLEKKAPL</sequence>
<organism evidence="1 2">
    <name type="scientific">Pleurodeles waltl</name>
    <name type="common">Iberian ribbed newt</name>
    <dbReference type="NCBI Taxonomy" id="8319"/>
    <lineage>
        <taxon>Eukaryota</taxon>
        <taxon>Metazoa</taxon>
        <taxon>Chordata</taxon>
        <taxon>Craniata</taxon>
        <taxon>Vertebrata</taxon>
        <taxon>Euteleostomi</taxon>
        <taxon>Amphibia</taxon>
        <taxon>Batrachia</taxon>
        <taxon>Caudata</taxon>
        <taxon>Salamandroidea</taxon>
        <taxon>Salamandridae</taxon>
        <taxon>Pleurodelinae</taxon>
        <taxon>Pleurodeles</taxon>
    </lineage>
</organism>
<reference evidence="1" key="1">
    <citation type="journal article" date="2022" name="bioRxiv">
        <title>Sequencing and chromosome-scale assembly of the giantPleurodeles waltlgenome.</title>
        <authorList>
            <person name="Brown T."/>
            <person name="Elewa A."/>
            <person name="Iarovenko S."/>
            <person name="Subramanian E."/>
            <person name="Araus A.J."/>
            <person name="Petzold A."/>
            <person name="Susuki M."/>
            <person name="Suzuki K.-i.T."/>
            <person name="Hayashi T."/>
            <person name="Toyoda A."/>
            <person name="Oliveira C."/>
            <person name="Osipova E."/>
            <person name="Leigh N.D."/>
            <person name="Simon A."/>
            <person name="Yun M.H."/>
        </authorList>
    </citation>
    <scope>NUCLEOTIDE SEQUENCE</scope>
    <source>
        <strain evidence="1">20211129_DDA</strain>
        <tissue evidence="1">Liver</tissue>
    </source>
</reference>
<proteinExistence type="predicted"/>
<evidence type="ECO:0000313" key="2">
    <source>
        <dbReference type="Proteomes" id="UP001066276"/>
    </source>
</evidence>
<gene>
    <name evidence="1" type="ORF">NDU88_001497</name>
</gene>
<keyword evidence="2" id="KW-1185">Reference proteome</keyword>
<dbReference type="EMBL" id="JANPWB010000005">
    <property type="protein sequence ID" value="KAJ1184694.1"/>
    <property type="molecule type" value="Genomic_DNA"/>
</dbReference>